<dbReference type="KEGG" id="mhor:MSHOH_0819"/>
<gene>
    <name evidence="2" type="ORF">MSHOH_0819</name>
</gene>
<name>A0A0E3SBT9_9EURY</name>
<keyword evidence="1" id="KW-0472">Membrane</keyword>
<proteinExistence type="predicted"/>
<dbReference type="Proteomes" id="UP000033101">
    <property type="component" value="Chromosome"/>
</dbReference>
<keyword evidence="1" id="KW-1133">Transmembrane helix</keyword>
<sequence length="199" mass="21813">MKKFNSDTVAADTIPLKLVVYLALLAAVVLLLAHLWSITSPVIQDAEIKAQIETASLSLLSIQRGYARDPADRNSPEGSMCTLTFSLPPSVRYISFGVDPDRECNGNLTDSEWVTESNTIIYQYKSGVKKRVLVEGNPVHFIKGTQNSEGMWVPAGSQEGNETSSALENTAVIIEDPVSGEFLFEMVSCNGTKYIMSRF</sequence>
<accession>A0A0E3SBT9</accession>
<feature type="transmembrane region" description="Helical" evidence="1">
    <location>
        <begin position="20"/>
        <end position="39"/>
    </location>
</feature>
<dbReference type="AlphaFoldDB" id="A0A0E3SBT9"/>
<organism evidence="2 3">
    <name type="scientific">Methanosarcina horonobensis HB-1 = JCM 15518</name>
    <dbReference type="NCBI Taxonomy" id="1434110"/>
    <lineage>
        <taxon>Archaea</taxon>
        <taxon>Methanobacteriati</taxon>
        <taxon>Methanobacteriota</taxon>
        <taxon>Stenosarchaea group</taxon>
        <taxon>Methanomicrobia</taxon>
        <taxon>Methanosarcinales</taxon>
        <taxon>Methanosarcinaceae</taxon>
        <taxon>Methanosarcina</taxon>
    </lineage>
</organism>
<dbReference type="HOGENOM" id="CLU_117969_0_0_2"/>
<dbReference type="RefSeq" id="WP_048137668.1">
    <property type="nucleotide sequence ID" value="NZ_CP009516.1"/>
</dbReference>
<dbReference type="EMBL" id="CP009516">
    <property type="protein sequence ID" value="AKB77302.1"/>
    <property type="molecule type" value="Genomic_DNA"/>
</dbReference>
<protein>
    <submittedName>
        <fullName evidence="2">Uncharacterized protein</fullName>
    </submittedName>
</protein>
<reference evidence="2 3" key="1">
    <citation type="submission" date="2014-07" db="EMBL/GenBank/DDBJ databases">
        <title>Methanogenic archaea and the global carbon cycle.</title>
        <authorList>
            <person name="Henriksen J.R."/>
            <person name="Luke J."/>
            <person name="Reinhart S."/>
            <person name="Benedict M.N."/>
            <person name="Youngblut N.D."/>
            <person name="Metcalf M.E."/>
            <person name="Whitaker R.J."/>
            <person name="Metcalf W.W."/>
        </authorList>
    </citation>
    <scope>NUCLEOTIDE SEQUENCE [LARGE SCALE GENOMIC DNA]</scope>
    <source>
        <strain evidence="2 3">HB-1</strain>
    </source>
</reference>
<keyword evidence="3" id="KW-1185">Reference proteome</keyword>
<dbReference type="PATRIC" id="fig|1434110.4.peg.1005"/>
<evidence type="ECO:0000256" key="1">
    <source>
        <dbReference type="SAM" id="Phobius"/>
    </source>
</evidence>
<dbReference type="GeneID" id="24829976"/>
<evidence type="ECO:0000313" key="3">
    <source>
        <dbReference type="Proteomes" id="UP000033101"/>
    </source>
</evidence>
<dbReference type="OrthoDB" id="136622at2157"/>
<evidence type="ECO:0000313" key="2">
    <source>
        <dbReference type="EMBL" id="AKB77302.1"/>
    </source>
</evidence>
<keyword evidence="1" id="KW-0812">Transmembrane</keyword>